<dbReference type="GO" id="GO:0000932">
    <property type="term" value="C:P-body"/>
    <property type="evidence" value="ECO:0007669"/>
    <property type="project" value="UniProtKB-SubCell"/>
</dbReference>
<keyword evidence="4 6" id="KW-0853">WD repeat</keyword>
<feature type="region of interest" description="Disordered" evidence="7">
    <location>
        <begin position="497"/>
        <end position="555"/>
    </location>
</feature>
<keyword evidence="10" id="KW-1185">Reference proteome</keyword>
<feature type="compositionally biased region" description="Basic and acidic residues" evidence="7">
    <location>
        <begin position="724"/>
        <end position="743"/>
    </location>
</feature>
<dbReference type="InterPro" id="IPR015943">
    <property type="entry name" value="WD40/YVTN_repeat-like_dom_sf"/>
</dbReference>
<dbReference type="InterPro" id="IPR001680">
    <property type="entry name" value="WD40_rpt"/>
</dbReference>
<evidence type="ECO:0000256" key="3">
    <source>
        <dbReference type="ARBA" id="ARBA00022490"/>
    </source>
</evidence>
<comment type="caution">
    <text evidence="9">The sequence shown here is derived from an EMBL/GenBank/DDBJ whole genome shotgun (WGS) entry which is preliminary data.</text>
</comment>
<feature type="domain" description="Enhancer of mRNA-decapping protein 4 WD40 repeat region" evidence="8">
    <location>
        <begin position="54"/>
        <end position="383"/>
    </location>
</feature>
<dbReference type="InterPro" id="IPR032401">
    <property type="entry name" value="EDC4_WD40"/>
</dbReference>
<keyword evidence="3" id="KW-0963">Cytoplasm</keyword>
<dbReference type="Gene3D" id="2.130.10.10">
    <property type="entry name" value="YVTN repeat-like/Quinoprotein amine dehydrogenase"/>
    <property type="match status" value="1"/>
</dbReference>
<feature type="compositionally biased region" description="Polar residues" evidence="7">
    <location>
        <begin position="855"/>
        <end position="873"/>
    </location>
</feature>
<dbReference type="PANTHER" id="PTHR15598:SF5">
    <property type="entry name" value="ENHANCER OF MRNA-DECAPPING PROTEIN 4"/>
    <property type="match status" value="1"/>
</dbReference>
<feature type="region of interest" description="Disordered" evidence="7">
    <location>
        <begin position="597"/>
        <end position="889"/>
    </location>
</feature>
<accession>A0AA35RQ10</accession>
<dbReference type="PROSITE" id="PS50082">
    <property type="entry name" value="WD_REPEATS_2"/>
    <property type="match status" value="1"/>
</dbReference>
<sequence length="943" mass="102021">MAKEEKGDSDSLFGPGFHQTIALTGRERAYTVHNYEVVIHASPSSSISNNSTSGSSNVQVSTITNQSWELPVHPGNMVASNSNYIAYVLEGRSGYVVRLIHRHTNSRTLLKGFTGPVLDVAFSPSAASLLACVDQGGNLFVWDLSKTDSGLSDANSTLRLHSERSSAPDHTHHRLSWCPYVAQEEGEDEEEGWLLAASHGCEVEVYNLGQLLPASGSGGESPVVLHGGDEAPGRFIMPSPHSKPVYDMSISPDGGVLATSSEDGHLKFWQINWDNVVPETLHDFSPHGGEAVTRLIFCDDHTTRDELAQYWRFLITGANGNREVKLWCTVTWRCLQTFHFLPPEEGSSDSSEPNILLNLDTSASYLIATDTRRMTLYVFQLVMDGLGGQASFTSITEYLLTQPVLSFVIAGHAPCPSTNEVTGGGESGEEGEGERAELSERANRDSRLVAVHIKLFCIHTRSMQELQVKFEPPDIMGVPPDPLPIPLFSGTMFFSETKSTEKPAANSEPVSNGQVDSDGGGREGEVEEEEEEEDDGASSPVDRLSQPASLPSSFHPITPVSGSAIVSEPFLSLPSLPGMSPKLVTPSDFLSAAKIDMSPSHKSTSPPSLLPSSPSFLPSSPSLSPSTNHPSQLPNTTTVSVSPGNTLTSVTPSLEPSDTTFDSTHLIGEAPPLGTPMEWMRAPPGEVEGDENKDDDEKERSIGREREREERGGEEEEGEEEEEKLLSDVEELHVSQLVDEHLRRPASPGDEEQTEKESAGSVQEKFSEIFGMAGALDSSLPEGGLDFQPLDGSPEGVGNLNGRPSPLRPQQMFTSTEKSEIVTISRKALTPTREEGTEVVNTTGTPSAEFMELLSHQQSSRKGSKVTTPQGETGNDEMMSGFSAPSWMDKMSDNAASAWPDLGASNIPKLVSQDEEEIETRLLTPPMGRCQGTRRERQGGRSK</sequence>
<dbReference type="InterPro" id="IPR036322">
    <property type="entry name" value="WD40_repeat_dom_sf"/>
</dbReference>
<evidence type="ECO:0000259" key="8">
    <source>
        <dbReference type="Pfam" id="PF16529"/>
    </source>
</evidence>
<reference evidence="9" key="1">
    <citation type="submission" date="2023-03" db="EMBL/GenBank/DDBJ databases">
        <authorList>
            <person name="Steffen K."/>
            <person name="Cardenas P."/>
        </authorList>
    </citation>
    <scope>NUCLEOTIDE SEQUENCE</scope>
</reference>
<feature type="compositionally biased region" description="Basic and acidic residues" evidence="7">
    <location>
        <begin position="698"/>
        <end position="711"/>
    </location>
</feature>
<dbReference type="SUPFAM" id="SSF50978">
    <property type="entry name" value="WD40 repeat-like"/>
    <property type="match status" value="1"/>
</dbReference>
<dbReference type="GO" id="GO:0031087">
    <property type="term" value="P:deadenylation-independent decapping of nuclear-transcribed mRNA"/>
    <property type="evidence" value="ECO:0007669"/>
    <property type="project" value="InterPro"/>
</dbReference>
<dbReference type="PANTHER" id="PTHR15598">
    <property type="entry name" value="ENHANCER OF MRNA-DECAPPING PROTEIN 4"/>
    <property type="match status" value="1"/>
</dbReference>
<evidence type="ECO:0000313" key="9">
    <source>
        <dbReference type="EMBL" id="CAI8014241.1"/>
    </source>
</evidence>
<dbReference type="EMBL" id="CASHTH010001351">
    <property type="protein sequence ID" value="CAI8014241.1"/>
    <property type="molecule type" value="Genomic_DNA"/>
</dbReference>
<dbReference type="Proteomes" id="UP001174909">
    <property type="component" value="Unassembled WGS sequence"/>
</dbReference>
<evidence type="ECO:0000256" key="4">
    <source>
        <dbReference type="ARBA" id="ARBA00022574"/>
    </source>
</evidence>
<feature type="region of interest" description="Disordered" evidence="7">
    <location>
        <begin position="908"/>
        <end position="943"/>
    </location>
</feature>
<evidence type="ECO:0000256" key="1">
    <source>
        <dbReference type="ARBA" id="ARBA00004201"/>
    </source>
</evidence>
<dbReference type="PROSITE" id="PS50294">
    <property type="entry name" value="WD_REPEATS_REGION"/>
    <property type="match status" value="1"/>
</dbReference>
<evidence type="ECO:0000256" key="2">
    <source>
        <dbReference type="ARBA" id="ARBA00009639"/>
    </source>
</evidence>
<feature type="compositionally biased region" description="Acidic residues" evidence="7">
    <location>
        <begin position="525"/>
        <end position="536"/>
    </location>
</feature>
<feature type="compositionally biased region" description="Acidic residues" evidence="7">
    <location>
        <begin position="687"/>
        <end position="697"/>
    </location>
</feature>
<feature type="compositionally biased region" description="Basic and acidic residues" evidence="7">
    <location>
        <begin position="933"/>
        <end position="943"/>
    </location>
</feature>
<keyword evidence="5" id="KW-0677">Repeat</keyword>
<evidence type="ECO:0000313" key="10">
    <source>
        <dbReference type="Proteomes" id="UP001174909"/>
    </source>
</evidence>
<feature type="region of interest" description="Disordered" evidence="7">
    <location>
        <begin position="418"/>
        <end position="442"/>
    </location>
</feature>
<gene>
    <name evidence="9" type="ORF">GBAR_LOCUS8934</name>
</gene>
<feature type="compositionally biased region" description="Acidic residues" evidence="7">
    <location>
        <begin position="712"/>
        <end position="723"/>
    </location>
</feature>
<evidence type="ECO:0000256" key="5">
    <source>
        <dbReference type="ARBA" id="ARBA00022737"/>
    </source>
</evidence>
<evidence type="ECO:0000256" key="7">
    <source>
        <dbReference type="SAM" id="MobiDB-lite"/>
    </source>
</evidence>
<dbReference type="InterPro" id="IPR045152">
    <property type="entry name" value="EDC4-like"/>
</dbReference>
<feature type="compositionally biased region" description="Polar residues" evidence="7">
    <location>
        <begin position="632"/>
        <end position="663"/>
    </location>
</feature>
<proteinExistence type="inferred from homology"/>
<dbReference type="Pfam" id="PF16529">
    <property type="entry name" value="Ge1_WD40"/>
    <property type="match status" value="1"/>
</dbReference>
<dbReference type="AlphaFoldDB" id="A0AA35RQ10"/>
<comment type="similarity">
    <text evidence="2">Belongs to the WD repeat EDC4 family.</text>
</comment>
<organism evidence="9 10">
    <name type="scientific">Geodia barretti</name>
    <name type="common">Barrett's horny sponge</name>
    <dbReference type="NCBI Taxonomy" id="519541"/>
    <lineage>
        <taxon>Eukaryota</taxon>
        <taxon>Metazoa</taxon>
        <taxon>Porifera</taxon>
        <taxon>Demospongiae</taxon>
        <taxon>Heteroscleromorpha</taxon>
        <taxon>Tetractinellida</taxon>
        <taxon>Astrophorina</taxon>
        <taxon>Geodiidae</taxon>
        <taxon>Geodia</taxon>
    </lineage>
</organism>
<dbReference type="SMART" id="SM00320">
    <property type="entry name" value="WD40"/>
    <property type="match status" value="3"/>
</dbReference>
<name>A0AA35RQ10_GEOBA</name>
<feature type="repeat" description="WD" evidence="6">
    <location>
        <begin position="238"/>
        <end position="272"/>
    </location>
</feature>
<feature type="compositionally biased region" description="Low complexity" evidence="7">
    <location>
        <begin position="598"/>
        <end position="631"/>
    </location>
</feature>
<evidence type="ECO:0000256" key="6">
    <source>
        <dbReference type="PROSITE-ProRule" id="PRU00221"/>
    </source>
</evidence>
<feature type="compositionally biased region" description="Basic and acidic residues" evidence="7">
    <location>
        <begin position="433"/>
        <end position="442"/>
    </location>
</feature>
<protein>
    <submittedName>
        <fullName evidence="9">Enhancer of mRNA-decapping protein 4</fullName>
    </submittedName>
</protein>
<comment type="subcellular location">
    <subcellularLocation>
        <location evidence="1">Cytoplasm</location>
        <location evidence="1">P-body</location>
    </subcellularLocation>
</comment>